<gene>
    <name evidence="1" type="ORF">DJ52_02770</name>
</gene>
<comment type="caution">
    <text evidence="1">The sequence shown here is derived from an EMBL/GenBank/DDBJ whole genome shotgun (WGS) entry which is preliminary data.</text>
</comment>
<dbReference type="EMBL" id="JJMJ01000041">
    <property type="protein sequence ID" value="PPS22817.1"/>
    <property type="molecule type" value="Genomic_DNA"/>
</dbReference>
<dbReference type="Proteomes" id="UP000238924">
    <property type="component" value="Unassembled WGS sequence"/>
</dbReference>
<name>A0ABX5B9K2_9SPIR</name>
<accession>A0ABX5B9K2</accession>
<proteinExistence type="predicted"/>
<evidence type="ECO:0000313" key="2">
    <source>
        <dbReference type="Proteomes" id="UP000238924"/>
    </source>
</evidence>
<reference evidence="1 2" key="1">
    <citation type="submission" date="2014-04" db="EMBL/GenBank/DDBJ databases">
        <title>Whole genome sequence of 'Brachyspira hampsonii' D13-03603F2.</title>
        <authorList>
            <person name="Patterson A.H."/>
            <person name="Chaban B."/>
            <person name="Fernando C."/>
            <person name="Harding J.C."/>
            <person name="Hill J.E."/>
        </authorList>
    </citation>
    <scope>NUCLEOTIDE SEQUENCE [LARGE SCALE GENOMIC DNA]</scope>
    <source>
        <strain evidence="1 2">D13-03603F2</strain>
    </source>
</reference>
<keyword evidence="2" id="KW-1185">Reference proteome</keyword>
<sequence length="81" mass="9408">MKIKKIDNTKYNMSKYKSIYSNRSAIIQNDEEIVLLLGNEMRKEGVVDVETAVYLSLPSFLRLYDTLKEKVDMFRDGGNLL</sequence>
<dbReference type="RefSeq" id="WP_013113393.1">
    <property type="nucleotide sequence ID" value="NZ_JAWLPZ010000001.1"/>
</dbReference>
<protein>
    <submittedName>
        <fullName evidence="1">Uncharacterized protein</fullName>
    </submittedName>
</protein>
<organism evidence="1 2">
    <name type="scientific">Brachyspira murdochii</name>
    <dbReference type="NCBI Taxonomy" id="84378"/>
    <lineage>
        <taxon>Bacteria</taxon>
        <taxon>Pseudomonadati</taxon>
        <taxon>Spirochaetota</taxon>
        <taxon>Spirochaetia</taxon>
        <taxon>Brachyspirales</taxon>
        <taxon>Brachyspiraceae</taxon>
        <taxon>Brachyspira</taxon>
    </lineage>
</organism>
<evidence type="ECO:0000313" key="1">
    <source>
        <dbReference type="EMBL" id="PPS22817.1"/>
    </source>
</evidence>